<keyword evidence="1" id="KW-0328">Glycosyltransferase</keyword>
<evidence type="ECO:0000256" key="2">
    <source>
        <dbReference type="ARBA" id="ARBA00022679"/>
    </source>
</evidence>
<evidence type="ECO:0000256" key="1">
    <source>
        <dbReference type="ARBA" id="ARBA00022676"/>
    </source>
</evidence>
<dbReference type="OrthoDB" id="9815829at2"/>
<dbReference type="KEGG" id="peo:AS203_05980"/>
<dbReference type="InterPro" id="IPR001173">
    <property type="entry name" value="Glyco_trans_2-like"/>
</dbReference>
<dbReference type="PANTHER" id="PTHR22916">
    <property type="entry name" value="GLYCOSYLTRANSFERASE"/>
    <property type="match status" value="1"/>
</dbReference>
<reference evidence="5" key="1">
    <citation type="submission" date="2015-11" db="EMBL/GenBank/DDBJ databases">
        <authorList>
            <person name="Holder M.E."/>
            <person name="Ajami N.J."/>
            <person name="Petrosino J.F."/>
        </authorList>
    </citation>
    <scope>NUCLEOTIDE SEQUENCE [LARGE SCALE GENOMIC DNA]</scope>
    <source>
        <strain evidence="5">F0113</strain>
    </source>
</reference>
<accession>A0A0S2KK62</accession>
<dbReference type="Gene3D" id="3.90.550.10">
    <property type="entry name" value="Spore Coat Polysaccharide Biosynthesis Protein SpsA, Chain A"/>
    <property type="match status" value="1"/>
</dbReference>
<dbReference type="Proteomes" id="UP000056252">
    <property type="component" value="Chromosome"/>
</dbReference>
<dbReference type="EMBL" id="CP013195">
    <property type="protein sequence ID" value="ALO48681.1"/>
    <property type="molecule type" value="Genomic_DNA"/>
</dbReference>
<gene>
    <name evidence="4" type="ORF">AS203_05980</name>
</gene>
<dbReference type="Pfam" id="PF00535">
    <property type="entry name" value="Glycos_transf_2"/>
    <property type="match status" value="1"/>
</dbReference>
<evidence type="ECO:0000313" key="5">
    <source>
        <dbReference type="Proteomes" id="UP000056252"/>
    </source>
</evidence>
<keyword evidence="5" id="KW-1185">Reference proteome</keyword>
<keyword evidence="2" id="KW-0808">Transferase</keyword>
<name>A0A0S2KK62_9BACT</name>
<dbReference type="SUPFAM" id="SSF53448">
    <property type="entry name" value="Nucleotide-diphospho-sugar transferases"/>
    <property type="match status" value="1"/>
</dbReference>
<dbReference type="PANTHER" id="PTHR22916:SF51">
    <property type="entry name" value="GLYCOSYLTRANSFERASE EPSH-RELATED"/>
    <property type="match status" value="1"/>
</dbReference>
<organism evidence="4 5">
    <name type="scientific">Hoylesella enoeca</name>
    <dbReference type="NCBI Taxonomy" id="76123"/>
    <lineage>
        <taxon>Bacteria</taxon>
        <taxon>Pseudomonadati</taxon>
        <taxon>Bacteroidota</taxon>
        <taxon>Bacteroidia</taxon>
        <taxon>Bacteroidales</taxon>
        <taxon>Prevotellaceae</taxon>
        <taxon>Hoylesella</taxon>
    </lineage>
</organism>
<feature type="domain" description="Glycosyltransferase 2-like" evidence="3">
    <location>
        <begin position="4"/>
        <end position="109"/>
    </location>
</feature>
<evidence type="ECO:0000259" key="3">
    <source>
        <dbReference type="Pfam" id="PF00535"/>
    </source>
</evidence>
<evidence type="ECO:0000313" key="4">
    <source>
        <dbReference type="EMBL" id="ALO48681.1"/>
    </source>
</evidence>
<dbReference type="AlphaFoldDB" id="A0A0S2KK62"/>
<proteinExistence type="predicted"/>
<dbReference type="InterPro" id="IPR029044">
    <property type="entry name" value="Nucleotide-diphossugar_trans"/>
</dbReference>
<dbReference type="eggNOG" id="COG0463">
    <property type="taxonomic scope" value="Bacteria"/>
</dbReference>
<sequence length="308" mass="34883">MELSIIIPVYNAEQTLRRCVESVLEQSYTDDEIILVDDGSTDGSAVLCDELSRSDNRVRVIHQANGGLSSARNTGLDSIKGRFVTFVDADDYIGSDTLRAVMDAVKQHSSCDIFEYPMLVHYGGTRQHLLTFQDEEVHDMARYWFAHRGYLHSYVCNKVFRAELFRGIRFPVDQVFEDLITTARLLSLSRGIATIGQGLYYYVATPNSITASAGVRELEQLLTANLDAIRRYIPTTISSKDRAIHYLHLVNIRLDLYRRGKTDISLPRVHIPIGVFLDRSVSLSTKLKAFIIKTIGETALCKLYPRRK</sequence>
<protein>
    <recommendedName>
        <fullName evidence="3">Glycosyltransferase 2-like domain-containing protein</fullName>
    </recommendedName>
</protein>
<dbReference type="CDD" id="cd00761">
    <property type="entry name" value="Glyco_tranf_GTA_type"/>
    <property type="match status" value="1"/>
</dbReference>
<dbReference type="GO" id="GO:0016758">
    <property type="term" value="F:hexosyltransferase activity"/>
    <property type="evidence" value="ECO:0007669"/>
    <property type="project" value="UniProtKB-ARBA"/>
</dbReference>
<dbReference type="STRING" id="76123.AS203_05980"/>
<dbReference type="RefSeq" id="WP_060544285.1">
    <property type="nucleotide sequence ID" value="NZ_CP013195.1"/>
</dbReference>